<evidence type="ECO:0000313" key="3">
    <source>
        <dbReference type="Proteomes" id="UP000035016"/>
    </source>
</evidence>
<proteinExistence type="predicted"/>
<dbReference type="KEGG" id="sle:sle_01600"/>
<dbReference type="InterPro" id="IPR002559">
    <property type="entry name" value="Transposase_11"/>
</dbReference>
<dbReference type="EMBL" id="LN831790">
    <property type="protein sequence ID" value="CQR59622.1"/>
    <property type="molecule type" value="Genomic_DNA"/>
</dbReference>
<dbReference type="Proteomes" id="UP000035016">
    <property type="component" value="Chromosome Chromosome"/>
</dbReference>
<evidence type="ECO:0000313" key="2">
    <source>
        <dbReference type="EMBL" id="CQR59622.1"/>
    </source>
</evidence>
<organism evidence="2 3">
    <name type="scientific">Streptomyces leeuwenhoekii</name>
    <dbReference type="NCBI Taxonomy" id="1437453"/>
    <lineage>
        <taxon>Bacteria</taxon>
        <taxon>Bacillati</taxon>
        <taxon>Actinomycetota</taxon>
        <taxon>Actinomycetes</taxon>
        <taxon>Kitasatosporales</taxon>
        <taxon>Streptomycetaceae</taxon>
        <taxon>Streptomyces</taxon>
    </lineage>
</organism>
<accession>A0A0F7VQC4</accession>
<feature type="domain" description="Transposase IS4-like" evidence="1">
    <location>
        <begin position="15"/>
        <end position="69"/>
    </location>
</feature>
<dbReference type="GO" id="GO:0004803">
    <property type="term" value="F:transposase activity"/>
    <property type="evidence" value="ECO:0007669"/>
    <property type="project" value="InterPro"/>
</dbReference>
<protein>
    <recommendedName>
        <fullName evidence="1">Transposase IS4-like domain-containing protein</fullName>
    </recommendedName>
</protein>
<dbReference type="AlphaFoldDB" id="A0A0F7VQC4"/>
<name>A0A0F7VQC4_STRLW</name>
<sequence length="112" mass="11669">MSRRSGWARPPGGTGRAAATDTLGLLLTVLVTSAAVHDSTAGTHLLDHIATHHPRASKAWADSGYKNADKSDSGRIAEPYDASVGYALAAAFGSGAEPMWKLTLNAALDLWP</sequence>
<dbReference type="GO" id="GO:0003677">
    <property type="term" value="F:DNA binding"/>
    <property type="evidence" value="ECO:0007669"/>
    <property type="project" value="InterPro"/>
</dbReference>
<gene>
    <name evidence="2" type="primary">sle_01600</name>
</gene>
<dbReference type="GO" id="GO:0006313">
    <property type="term" value="P:DNA transposition"/>
    <property type="evidence" value="ECO:0007669"/>
    <property type="project" value="InterPro"/>
</dbReference>
<reference evidence="2 3" key="1">
    <citation type="submission" date="2015-02" db="EMBL/GenBank/DDBJ databases">
        <authorList>
            <person name="Gomez-Escribano P.J."/>
        </authorList>
    </citation>
    <scope>NUCLEOTIDE SEQUENCE [LARGE SCALE GENOMIC DNA]</scope>
    <source>
        <strain evidence="3">C34 (DSM 42122 / NRRL B-24963)</strain>
    </source>
</reference>
<dbReference type="Pfam" id="PF01609">
    <property type="entry name" value="DDE_Tnp_1"/>
    <property type="match status" value="1"/>
</dbReference>
<evidence type="ECO:0000259" key="1">
    <source>
        <dbReference type="Pfam" id="PF01609"/>
    </source>
</evidence>